<evidence type="ECO:0000313" key="2">
    <source>
        <dbReference type="Proteomes" id="UP000813824"/>
    </source>
</evidence>
<proteinExistence type="predicted"/>
<accession>A0A8K0UQN5</accession>
<sequence length="165" mass="18375">MHATIFAIENGSAMDLRSGVMLELISALTALVPPSRRSSAVTHKAYLESGIYENTARTWHDLIMGLRSSQPEGFTQCMPTARALEAWRQYSLRCGLKENADVYNLRKPSGPNVNSQYLNFPKKCFWNASPYSVFYHGGIPSDMGMRGMFPCVIRGKMCQEEGLGS</sequence>
<protein>
    <submittedName>
        <fullName evidence="1">Uncharacterized protein</fullName>
    </submittedName>
</protein>
<name>A0A8K0UQN5_9AGAR</name>
<organism evidence="1 2">
    <name type="scientific">Cristinia sonorae</name>
    <dbReference type="NCBI Taxonomy" id="1940300"/>
    <lineage>
        <taxon>Eukaryota</taxon>
        <taxon>Fungi</taxon>
        <taxon>Dikarya</taxon>
        <taxon>Basidiomycota</taxon>
        <taxon>Agaricomycotina</taxon>
        <taxon>Agaricomycetes</taxon>
        <taxon>Agaricomycetidae</taxon>
        <taxon>Agaricales</taxon>
        <taxon>Pleurotineae</taxon>
        <taxon>Stephanosporaceae</taxon>
        <taxon>Cristinia</taxon>
    </lineage>
</organism>
<dbReference type="AlphaFoldDB" id="A0A8K0UQN5"/>
<dbReference type="Proteomes" id="UP000813824">
    <property type="component" value="Unassembled WGS sequence"/>
</dbReference>
<reference evidence="1" key="1">
    <citation type="journal article" date="2021" name="New Phytol.">
        <title>Evolutionary innovations through gain and loss of genes in the ectomycorrhizal Boletales.</title>
        <authorList>
            <person name="Wu G."/>
            <person name="Miyauchi S."/>
            <person name="Morin E."/>
            <person name="Kuo A."/>
            <person name="Drula E."/>
            <person name="Varga T."/>
            <person name="Kohler A."/>
            <person name="Feng B."/>
            <person name="Cao Y."/>
            <person name="Lipzen A."/>
            <person name="Daum C."/>
            <person name="Hundley H."/>
            <person name="Pangilinan J."/>
            <person name="Johnson J."/>
            <person name="Barry K."/>
            <person name="LaButti K."/>
            <person name="Ng V."/>
            <person name="Ahrendt S."/>
            <person name="Min B."/>
            <person name="Choi I.G."/>
            <person name="Park H."/>
            <person name="Plett J.M."/>
            <person name="Magnuson J."/>
            <person name="Spatafora J.W."/>
            <person name="Nagy L.G."/>
            <person name="Henrissat B."/>
            <person name="Grigoriev I.V."/>
            <person name="Yang Z.L."/>
            <person name="Xu J."/>
            <person name="Martin F.M."/>
        </authorList>
    </citation>
    <scope>NUCLEOTIDE SEQUENCE</scope>
    <source>
        <strain evidence="1">KKN 215</strain>
    </source>
</reference>
<gene>
    <name evidence="1" type="ORF">BXZ70DRAFT_935591</name>
</gene>
<comment type="caution">
    <text evidence="1">The sequence shown here is derived from an EMBL/GenBank/DDBJ whole genome shotgun (WGS) entry which is preliminary data.</text>
</comment>
<evidence type="ECO:0000313" key="1">
    <source>
        <dbReference type="EMBL" id="KAH8101309.1"/>
    </source>
</evidence>
<keyword evidence="2" id="KW-1185">Reference proteome</keyword>
<dbReference type="EMBL" id="JAEVFJ010000013">
    <property type="protein sequence ID" value="KAH8101309.1"/>
    <property type="molecule type" value="Genomic_DNA"/>
</dbReference>